<protein>
    <submittedName>
        <fullName evidence="4">Thioredoxin family protein</fullName>
    </submittedName>
</protein>
<evidence type="ECO:0000256" key="2">
    <source>
        <dbReference type="SAM" id="SignalP"/>
    </source>
</evidence>
<organism evidence="4 5">
    <name type="scientific">Granulicella cerasi</name>
    <dbReference type="NCBI Taxonomy" id="741063"/>
    <lineage>
        <taxon>Bacteria</taxon>
        <taxon>Pseudomonadati</taxon>
        <taxon>Acidobacteriota</taxon>
        <taxon>Terriglobia</taxon>
        <taxon>Terriglobales</taxon>
        <taxon>Acidobacteriaceae</taxon>
        <taxon>Granulicella</taxon>
    </lineage>
</organism>
<dbReference type="PANTHER" id="PTHR15337">
    <property type="entry name" value="ANTERIOR GRADIENT PROTEIN-RELATED"/>
    <property type="match status" value="1"/>
</dbReference>
<comment type="caution">
    <text evidence="4">The sequence shown here is derived from an EMBL/GenBank/DDBJ whole genome shotgun (WGS) entry which is preliminary data.</text>
</comment>
<dbReference type="InterPro" id="IPR051099">
    <property type="entry name" value="AGR/TXD"/>
</dbReference>
<feature type="chain" id="PRO_5047029475" evidence="2">
    <location>
        <begin position="24"/>
        <end position="182"/>
    </location>
</feature>
<evidence type="ECO:0000259" key="3">
    <source>
        <dbReference type="PROSITE" id="PS51352"/>
    </source>
</evidence>
<dbReference type="PROSITE" id="PS51352">
    <property type="entry name" value="THIOREDOXIN_2"/>
    <property type="match status" value="1"/>
</dbReference>
<feature type="signal peptide" evidence="2">
    <location>
        <begin position="1"/>
        <end position="23"/>
    </location>
</feature>
<dbReference type="Gene3D" id="3.40.30.10">
    <property type="entry name" value="Glutaredoxin"/>
    <property type="match status" value="1"/>
</dbReference>
<proteinExistence type="predicted"/>
<dbReference type="EMBL" id="JBHSWI010000001">
    <property type="protein sequence ID" value="MFC6644991.1"/>
    <property type="molecule type" value="Genomic_DNA"/>
</dbReference>
<name>A0ABW1Z740_9BACT</name>
<evidence type="ECO:0000313" key="4">
    <source>
        <dbReference type="EMBL" id="MFC6644991.1"/>
    </source>
</evidence>
<dbReference type="Proteomes" id="UP001596391">
    <property type="component" value="Unassembled WGS sequence"/>
</dbReference>
<dbReference type="PANTHER" id="PTHR15337:SF11">
    <property type="entry name" value="THIOREDOXIN DOMAIN-CONTAINING PROTEIN"/>
    <property type="match status" value="1"/>
</dbReference>
<dbReference type="InterPro" id="IPR036249">
    <property type="entry name" value="Thioredoxin-like_sf"/>
</dbReference>
<evidence type="ECO:0000256" key="1">
    <source>
        <dbReference type="ARBA" id="ARBA00022729"/>
    </source>
</evidence>
<dbReference type="RefSeq" id="WP_263371391.1">
    <property type="nucleotide sequence ID" value="NZ_JAGSYD010000003.1"/>
</dbReference>
<dbReference type="Pfam" id="PF13899">
    <property type="entry name" value="Thioredoxin_7"/>
    <property type="match status" value="1"/>
</dbReference>
<dbReference type="InterPro" id="IPR013766">
    <property type="entry name" value="Thioredoxin_domain"/>
</dbReference>
<keyword evidence="5" id="KW-1185">Reference proteome</keyword>
<dbReference type="SUPFAM" id="SSF52833">
    <property type="entry name" value="Thioredoxin-like"/>
    <property type="match status" value="1"/>
</dbReference>
<dbReference type="PROSITE" id="PS51257">
    <property type="entry name" value="PROKAR_LIPOPROTEIN"/>
    <property type="match status" value="1"/>
</dbReference>
<feature type="domain" description="Thioredoxin" evidence="3">
    <location>
        <begin position="48"/>
        <end position="182"/>
    </location>
</feature>
<keyword evidence="1 2" id="KW-0732">Signal</keyword>
<evidence type="ECO:0000313" key="5">
    <source>
        <dbReference type="Proteomes" id="UP001596391"/>
    </source>
</evidence>
<accession>A0ABW1Z740</accession>
<reference evidence="5" key="1">
    <citation type="journal article" date="2019" name="Int. J. Syst. Evol. Microbiol.">
        <title>The Global Catalogue of Microorganisms (GCM) 10K type strain sequencing project: providing services to taxonomists for standard genome sequencing and annotation.</title>
        <authorList>
            <consortium name="The Broad Institute Genomics Platform"/>
            <consortium name="The Broad Institute Genome Sequencing Center for Infectious Disease"/>
            <person name="Wu L."/>
            <person name="Ma J."/>
        </authorList>
    </citation>
    <scope>NUCLEOTIDE SEQUENCE [LARGE SCALE GENOMIC DNA]</scope>
    <source>
        <strain evidence="5">CGMCC 1.16026</strain>
    </source>
</reference>
<gene>
    <name evidence="4" type="ORF">ACFQBQ_05165</name>
</gene>
<sequence>METSVRTRIVAASALFGTILAAAACSPLGTSVHAAQQLTPEQRKAMHQPVIHPQPRHIYPDTTAAAGDLQAALKKAKAEHKRVIVDFGGDWCGDCQVLDVYFNQAPNDALLAKYFVKVNVNIGHEDANLDIAKRFGMALKGVPALAVLDARGKVLYAQGNEFSDMRYMEAQSVTDFLNKWKA</sequence>